<feature type="binding site" evidence="4">
    <location>
        <position position="138"/>
    </location>
    <ligand>
        <name>ATP</name>
        <dbReference type="ChEBI" id="CHEBI:30616"/>
    </ligand>
</feature>
<dbReference type="RefSeq" id="WP_345011877.1">
    <property type="nucleotide sequence ID" value="NZ_BAABFC010000010.1"/>
</dbReference>
<dbReference type="NCBIfam" id="NF004679">
    <property type="entry name" value="PRK06019.1-5"/>
    <property type="match status" value="1"/>
</dbReference>
<comment type="function">
    <text evidence="5">Catalyzes the ATP-dependent conversion of 5-aminoimidazole ribonucleotide (AIR) and HCO(3)- to N5-carboxyaminoimidazole ribonucleotide (N5-CAIR).</text>
</comment>
<dbReference type="Pfam" id="PF22660">
    <property type="entry name" value="RS_preATP-grasp-like"/>
    <property type="match status" value="1"/>
</dbReference>
<evidence type="ECO:0000313" key="8">
    <source>
        <dbReference type="Proteomes" id="UP001501321"/>
    </source>
</evidence>
<feature type="binding site" evidence="4">
    <location>
        <position position="204"/>
    </location>
    <ligand>
        <name>ATP</name>
        <dbReference type="ChEBI" id="CHEBI:30616"/>
    </ligand>
</feature>
<evidence type="ECO:0000256" key="1">
    <source>
        <dbReference type="ARBA" id="ARBA00022741"/>
    </source>
</evidence>
<proteinExistence type="inferred from homology"/>
<feature type="binding site" evidence="4">
    <location>
        <begin position="143"/>
        <end position="149"/>
    </location>
    <ligand>
        <name>ATP</name>
        <dbReference type="ChEBI" id="CHEBI:30616"/>
    </ligand>
</feature>
<dbReference type="Proteomes" id="UP001501321">
    <property type="component" value="Unassembled WGS sequence"/>
</dbReference>
<dbReference type="SUPFAM" id="SSF52440">
    <property type="entry name" value="PreATP-grasp domain"/>
    <property type="match status" value="1"/>
</dbReference>
<comment type="catalytic activity">
    <reaction evidence="4 5">
        <text>5-amino-1-(5-phospho-beta-D-ribosyl)imidazole + hydrogencarbonate + ATP = 5-carboxyamino-1-(5-phospho-D-ribosyl)imidazole + ADP + phosphate + 2 H(+)</text>
        <dbReference type="Rhea" id="RHEA:19317"/>
        <dbReference type="ChEBI" id="CHEBI:15378"/>
        <dbReference type="ChEBI" id="CHEBI:17544"/>
        <dbReference type="ChEBI" id="CHEBI:30616"/>
        <dbReference type="ChEBI" id="CHEBI:43474"/>
        <dbReference type="ChEBI" id="CHEBI:58730"/>
        <dbReference type="ChEBI" id="CHEBI:137981"/>
        <dbReference type="ChEBI" id="CHEBI:456216"/>
        <dbReference type="EC" id="6.3.4.18"/>
    </reaction>
</comment>
<dbReference type="PANTHER" id="PTHR11609">
    <property type="entry name" value="PURINE BIOSYNTHESIS PROTEIN 6/7, PUR6/7"/>
    <property type="match status" value="1"/>
</dbReference>
<dbReference type="InterPro" id="IPR016185">
    <property type="entry name" value="PreATP-grasp_dom_sf"/>
</dbReference>
<feature type="binding site" evidence="4">
    <location>
        <begin position="255"/>
        <end position="256"/>
    </location>
    <ligand>
        <name>ATP</name>
        <dbReference type="ChEBI" id="CHEBI:30616"/>
    </ligand>
</feature>
<dbReference type="EC" id="6.3.4.18" evidence="4 5"/>
<feature type="domain" description="ATP-grasp" evidence="6">
    <location>
        <begin position="102"/>
        <end position="285"/>
    </location>
</feature>
<dbReference type="Pfam" id="PF17769">
    <property type="entry name" value="PurK_C"/>
    <property type="match status" value="1"/>
</dbReference>
<dbReference type="NCBIfam" id="TIGR01161">
    <property type="entry name" value="purK"/>
    <property type="match status" value="1"/>
</dbReference>
<dbReference type="Gene3D" id="3.40.50.20">
    <property type="match status" value="1"/>
</dbReference>
<evidence type="ECO:0000259" key="6">
    <source>
        <dbReference type="PROSITE" id="PS50975"/>
    </source>
</evidence>
<dbReference type="InterPro" id="IPR013815">
    <property type="entry name" value="ATP_grasp_subdomain_1"/>
</dbReference>
<feature type="binding site" evidence="4">
    <location>
        <position position="98"/>
    </location>
    <ligand>
        <name>ATP</name>
        <dbReference type="ChEBI" id="CHEBI:30616"/>
    </ligand>
</feature>
<keyword evidence="1 4" id="KW-0547">Nucleotide-binding</keyword>
<feature type="binding site" evidence="4">
    <location>
        <position position="181"/>
    </location>
    <ligand>
        <name>ATP</name>
        <dbReference type="ChEBI" id="CHEBI:30616"/>
    </ligand>
</feature>
<name>A0ABP8Q707_9GAMM</name>
<dbReference type="InterPro" id="IPR003135">
    <property type="entry name" value="ATP-grasp_carboxylate-amine"/>
</dbReference>
<dbReference type="InterPro" id="IPR011761">
    <property type="entry name" value="ATP-grasp"/>
</dbReference>
<keyword evidence="4 5" id="KW-0436">Ligase</keyword>
<dbReference type="InterPro" id="IPR054350">
    <property type="entry name" value="PurT/PurK_preATP-grasp"/>
</dbReference>
<dbReference type="HAMAP" id="MF_01928">
    <property type="entry name" value="PurK"/>
    <property type="match status" value="1"/>
</dbReference>
<dbReference type="InterPro" id="IPR040686">
    <property type="entry name" value="PurK_C"/>
</dbReference>
<dbReference type="InterPro" id="IPR011054">
    <property type="entry name" value="Rudment_hybrid_motif"/>
</dbReference>
<dbReference type="InterPro" id="IPR005875">
    <property type="entry name" value="PurK"/>
</dbReference>
<keyword evidence="8" id="KW-1185">Reference proteome</keyword>
<keyword evidence="3 4" id="KW-0067">ATP-binding</keyword>
<dbReference type="Pfam" id="PF02222">
    <property type="entry name" value="ATP-grasp"/>
    <property type="match status" value="1"/>
</dbReference>
<evidence type="ECO:0000256" key="2">
    <source>
        <dbReference type="ARBA" id="ARBA00022755"/>
    </source>
</evidence>
<evidence type="ECO:0000256" key="3">
    <source>
        <dbReference type="ARBA" id="ARBA00022840"/>
    </source>
</evidence>
<gene>
    <name evidence="4 5" type="primary">purK</name>
    <name evidence="7" type="ORF">GCM10023095_16270</name>
</gene>
<evidence type="ECO:0000256" key="5">
    <source>
        <dbReference type="RuleBase" id="RU361200"/>
    </source>
</evidence>
<comment type="caution">
    <text evidence="7">The sequence shown here is derived from an EMBL/GenBank/DDBJ whole genome shotgun (WGS) entry which is preliminary data.</text>
</comment>
<dbReference type="PROSITE" id="PS50975">
    <property type="entry name" value="ATP_GRASP"/>
    <property type="match status" value="1"/>
</dbReference>
<dbReference type="Gene3D" id="3.30.470.20">
    <property type="entry name" value="ATP-grasp fold, B domain"/>
    <property type="match status" value="1"/>
</dbReference>
<evidence type="ECO:0000313" key="7">
    <source>
        <dbReference type="EMBL" id="GAA4498225.1"/>
    </source>
</evidence>
<dbReference type="PANTHER" id="PTHR11609:SF5">
    <property type="entry name" value="PHOSPHORIBOSYLAMINOIMIDAZOLE CARBOXYLASE"/>
    <property type="match status" value="1"/>
</dbReference>
<comment type="subunit">
    <text evidence="4 5">Homodimer.</text>
</comment>
<dbReference type="SUPFAM" id="SSF51246">
    <property type="entry name" value="Rudiment single hybrid motif"/>
    <property type="match status" value="1"/>
</dbReference>
<comment type="pathway">
    <text evidence="4 5">Purine metabolism; IMP biosynthesis via de novo pathway; 5-amino-1-(5-phospho-D-ribosyl)imidazole-4-carboxylate from 5-amino-1-(5-phospho-D-ribosyl)imidazole (N5-CAIR route): step 1/2.</text>
</comment>
<dbReference type="Gene3D" id="3.30.1490.20">
    <property type="entry name" value="ATP-grasp fold, A domain"/>
    <property type="match status" value="1"/>
</dbReference>
<accession>A0ABP8Q707</accession>
<comment type="function">
    <text evidence="4">Catalyzes the ATP-dependent conversion of 5-aminoimidazole ribonucleotide (AIR) and HCO(3)(-) to N5-carboxyaminoimidazole ribonucleotide (N5-CAIR).</text>
</comment>
<dbReference type="SUPFAM" id="SSF56059">
    <property type="entry name" value="Glutathione synthetase ATP-binding domain-like"/>
    <property type="match status" value="1"/>
</dbReference>
<keyword evidence="2 4" id="KW-0658">Purine biosynthesis</keyword>
<organism evidence="7 8">
    <name type="scientific">Pseudaeromonas paramecii</name>
    <dbReference type="NCBI Taxonomy" id="2138166"/>
    <lineage>
        <taxon>Bacteria</taxon>
        <taxon>Pseudomonadati</taxon>
        <taxon>Pseudomonadota</taxon>
        <taxon>Gammaproteobacteria</taxon>
        <taxon>Aeromonadales</taxon>
        <taxon>Aeromonadaceae</taxon>
        <taxon>Pseudaeromonas</taxon>
    </lineage>
</organism>
<sequence length="367" mass="40356">MKVLILGGGQLARMLVLAAAPLGIRCQLVDPAAESCAAELAPWHQIPWQALPERDDLLEWADVITFESESVPAEVLAALAARRPVYPSPQVLAKGGDRWLEKQWLQGLGIPVADHRCVQSLAELQTAVAELGCPAFLKWRQQGYDGKGQWRLHEASDLAEIWQQAEGRPAILEAGVAFEREVSLVASRNTRGEIRCYPLTQNLHRNGILVCSEPQAADPLQAEAEGYARTLLETEQYVGTLAIEFFVCEGRLIANEVAPRVHNSGHWTLEGAQTSQFANHLRAICGWPLGETTLIAPTAMLNLIGRWPAEPAALAEAGTHLHLYGKAPRPGRKVGHLTLRQPDQAQLTRQRQRLQQWLEETGALPAP</sequence>
<comment type="similarity">
    <text evidence="4 5">Belongs to the PurK/PurT family.</text>
</comment>
<dbReference type="EMBL" id="BAABFC010000010">
    <property type="protein sequence ID" value="GAA4498225.1"/>
    <property type="molecule type" value="Genomic_DNA"/>
</dbReference>
<feature type="binding site" evidence="4">
    <location>
        <begin position="173"/>
        <end position="176"/>
    </location>
    <ligand>
        <name>ATP</name>
        <dbReference type="ChEBI" id="CHEBI:30616"/>
    </ligand>
</feature>
<evidence type="ECO:0000256" key="4">
    <source>
        <dbReference type="HAMAP-Rule" id="MF_01928"/>
    </source>
</evidence>
<protein>
    <recommendedName>
        <fullName evidence="4 5">N5-carboxyaminoimidazole ribonucleotide synthase</fullName>
        <shortName evidence="4 5">N5-CAIR synthase</shortName>
        <ecNumber evidence="4 5">6.3.4.18</ecNumber>
    </recommendedName>
    <alternativeName>
        <fullName evidence="4 5">5-(carboxyamino)imidazole ribonucleotide synthetase</fullName>
    </alternativeName>
</protein>
<reference evidence="8" key="1">
    <citation type="journal article" date="2019" name="Int. J. Syst. Evol. Microbiol.">
        <title>The Global Catalogue of Microorganisms (GCM) 10K type strain sequencing project: providing services to taxonomists for standard genome sequencing and annotation.</title>
        <authorList>
            <consortium name="The Broad Institute Genomics Platform"/>
            <consortium name="The Broad Institute Genome Sequencing Center for Infectious Disease"/>
            <person name="Wu L."/>
            <person name="Ma J."/>
        </authorList>
    </citation>
    <scope>NUCLEOTIDE SEQUENCE [LARGE SCALE GENOMIC DNA]</scope>
    <source>
        <strain evidence="8">JCM 32226</strain>
    </source>
</reference>